<keyword evidence="3" id="KW-0732">Signal</keyword>
<evidence type="ECO:0000256" key="7">
    <source>
        <dbReference type="ARBA" id="ARBA00022825"/>
    </source>
</evidence>
<feature type="domain" description="PDZ" evidence="10">
    <location>
        <begin position="403"/>
        <end position="492"/>
    </location>
</feature>
<name>A0A399RR04_9PROT</name>
<dbReference type="InterPro" id="IPR001940">
    <property type="entry name" value="Peptidase_S1C"/>
</dbReference>
<organism evidence="11 12">
    <name type="scientific">Henriciella mobilis</name>
    <dbReference type="NCBI Taxonomy" id="2305467"/>
    <lineage>
        <taxon>Bacteria</taxon>
        <taxon>Pseudomonadati</taxon>
        <taxon>Pseudomonadota</taxon>
        <taxon>Alphaproteobacteria</taxon>
        <taxon>Hyphomonadales</taxon>
        <taxon>Hyphomonadaceae</taxon>
        <taxon>Henriciella</taxon>
    </lineage>
</organism>
<dbReference type="SUPFAM" id="SSF50494">
    <property type="entry name" value="Trypsin-like serine proteases"/>
    <property type="match status" value="1"/>
</dbReference>
<dbReference type="PRINTS" id="PR00834">
    <property type="entry name" value="PROTEASES2C"/>
</dbReference>
<evidence type="ECO:0000256" key="2">
    <source>
        <dbReference type="ARBA" id="ARBA00022670"/>
    </source>
</evidence>
<dbReference type="Proteomes" id="UP000266385">
    <property type="component" value="Unassembled WGS sequence"/>
</dbReference>
<dbReference type="InterPro" id="IPR051201">
    <property type="entry name" value="Chloro_Bact_Ser_Proteases"/>
</dbReference>
<dbReference type="InterPro" id="IPR011782">
    <property type="entry name" value="Pept_S1C_Do"/>
</dbReference>
<keyword evidence="5" id="KW-0574">Periplasm</keyword>
<feature type="binding site" evidence="9">
    <location>
        <position position="173"/>
    </location>
    <ligand>
        <name>substrate</name>
    </ligand>
</feature>
<feature type="active site" description="Charge relay system" evidence="8">
    <location>
        <position position="249"/>
    </location>
</feature>
<dbReference type="InterPro" id="IPR036034">
    <property type="entry name" value="PDZ_sf"/>
</dbReference>
<dbReference type="PANTHER" id="PTHR43343:SF3">
    <property type="entry name" value="PROTEASE DO-LIKE 8, CHLOROPLASTIC"/>
    <property type="match status" value="1"/>
</dbReference>
<evidence type="ECO:0000313" key="11">
    <source>
        <dbReference type="EMBL" id="RIJ32783.1"/>
    </source>
</evidence>
<comment type="caution">
    <text evidence="11">The sequence shown here is derived from an EMBL/GenBank/DDBJ whole genome shotgun (WGS) entry which is preliminary data.</text>
</comment>
<reference evidence="11 12" key="1">
    <citation type="submission" date="2018-08" db="EMBL/GenBank/DDBJ databases">
        <title>Henriciella mobilis sp. nov., isolated from seawater.</title>
        <authorList>
            <person name="Cheng H."/>
            <person name="Wu Y.-H."/>
            <person name="Xu X.-W."/>
            <person name="Guo L.-L."/>
        </authorList>
    </citation>
    <scope>NUCLEOTIDE SEQUENCE [LARGE SCALE GENOMIC DNA]</scope>
    <source>
        <strain evidence="11 12">JN25</strain>
    </source>
</reference>
<dbReference type="NCBIfam" id="TIGR02037">
    <property type="entry name" value="degP_htrA_DO"/>
    <property type="match status" value="1"/>
</dbReference>
<evidence type="ECO:0000256" key="5">
    <source>
        <dbReference type="ARBA" id="ARBA00022764"/>
    </source>
</evidence>
<dbReference type="PROSITE" id="PS50106">
    <property type="entry name" value="PDZ"/>
    <property type="match status" value="2"/>
</dbReference>
<gene>
    <name evidence="11" type="ORF">D1223_02745</name>
</gene>
<feature type="binding site" evidence="9">
    <location>
        <position position="143"/>
    </location>
    <ligand>
        <name>substrate</name>
    </ligand>
</feature>
<keyword evidence="7" id="KW-0720">Serine protease</keyword>
<dbReference type="GO" id="GO:0004252">
    <property type="term" value="F:serine-type endopeptidase activity"/>
    <property type="evidence" value="ECO:0007669"/>
    <property type="project" value="InterPro"/>
</dbReference>
<sequence length="501" mass="53720">MRPLRRRNRAIFMMQTNTMTRHVSKLLLVSVVAVLALLAVLISPLFSAGQAGAQGVSFFGNDTDKQVPQTHAQVELSYAPLVKKVSPAVVNVYTKKVVRQNVSPFANDPIFREFFGAPQERVQNSLGSGVIVSDDGVIVTNNHVVADADELLVVLSDRREYEAELILADERTDLAVLRIDTEGDPLPTVQYGDTRDTEVGDIVLAIGNPFGVGQTVTSGIISATARTDVGVSDYAFFLQTDAAVNPGNSGGALVNTKGELVGINSAIFSRSGGSNGIGFAIPAEMVKRVVDAAVNEGRIVRPWLGLKAQSVTYDIAKSQGMNRPVGVMVTEVFDDGPADEAGLKRGDLITEIDGREVFDENGLKFLAATRSPGEVSQLKVLHGGRYETVGVTLAPPPGATKAELELLEGRHPFSGAEVAELSPRLAEEMGRDPFVTGVLVTRILRGAYAWRVVRPGDLIVSVNNAPIKTLEQLDEALDTDASRWAIELDRNGRRIAGTVTL</sequence>
<dbReference type="SUPFAM" id="SSF50156">
    <property type="entry name" value="PDZ domain-like"/>
    <property type="match status" value="2"/>
</dbReference>
<evidence type="ECO:0000256" key="3">
    <source>
        <dbReference type="ARBA" id="ARBA00022729"/>
    </source>
</evidence>
<dbReference type="Pfam" id="PF17820">
    <property type="entry name" value="PDZ_6"/>
    <property type="match status" value="1"/>
</dbReference>
<feature type="domain" description="PDZ" evidence="10">
    <location>
        <begin position="289"/>
        <end position="384"/>
    </location>
</feature>
<dbReference type="GO" id="GO:0042597">
    <property type="term" value="C:periplasmic space"/>
    <property type="evidence" value="ECO:0007669"/>
    <property type="project" value="UniProtKB-SubCell"/>
</dbReference>
<feature type="binding site" evidence="9">
    <location>
        <begin position="247"/>
        <end position="249"/>
    </location>
    <ligand>
        <name>substrate</name>
    </ligand>
</feature>
<evidence type="ECO:0000313" key="12">
    <source>
        <dbReference type="Proteomes" id="UP000266385"/>
    </source>
</evidence>
<keyword evidence="12" id="KW-1185">Reference proteome</keyword>
<dbReference type="Pfam" id="PF13180">
    <property type="entry name" value="PDZ_2"/>
    <property type="match status" value="1"/>
</dbReference>
<comment type="subcellular location">
    <subcellularLocation>
        <location evidence="1">Periplasm</location>
    </subcellularLocation>
</comment>
<dbReference type="GO" id="GO:0006508">
    <property type="term" value="P:proteolysis"/>
    <property type="evidence" value="ECO:0007669"/>
    <property type="project" value="UniProtKB-KW"/>
</dbReference>
<dbReference type="Pfam" id="PF13365">
    <property type="entry name" value="Trypsin_2"/>
    <property type="match status" value="1"/>
</dbReference>
<evidence type="ECO:0000259" key="10">
    <source>
        <dbReference type="PROSITE" id="PS50106"/>
    </source>
</evidence>
<evidence type="ECO:0000256" key="6">
    <source>
        <dbReference type="ARBA" id="ARBA00022801"/>
    </source>
</evidence>
<dbReference type="Gene3D" id="2.30.42.10">
    <property type="match status" value="2"/>
</dbReference>
<protein>
    <submittedName>
        <fullName evidence="11">Do family serine endopeptidase</fullName>
    </submittedName>
</protein>
<proteinExistence type="predicted"/>
<dbReference type="OrthoDB" id="9758917at2"/>
<accession>A0A399RR04</accession>
<dbReference type="InterPro" id="IPR041489">
    <property type="entry name" value="PDZ_6"/>
</dbReference>
<dbReference type="AlphaFoldDB" id="A0A399RR04"/>
<dbReference type="EMBL" id="QWFX01000005">
    <property type="protein sequence ID" value="RIJ32783.1"/>
    <property type="molecule type" value="Genomic_DNA"/>
</dbReference>
<dbReference type="InterPro" id="IPR001478">
    <property type="entry name" value="PDZ"/>
</dbReference>
<evidence type="ECO:0000256" key="1">
    <source>
        <dbReference type="ARBA" id="ARBA00004418"/>
    </source>
</evidence>
<feature type="active site" description="Charge relay system" evidence="8">
    <location>
        <position position="143"/>
    </location>
</feature>
<dbReference type="PANTHER" id="PTHR43343">
    <property type="entry name" value="PEPTIDASE S12"/>
    <property type="match status" value="1"/>
</dbReference>
<evidence type="ECO:0000256" key="9">
    <source>
        <dbReference type="PIRSR" id="PIRSR611782-2"/>
    </source>
</evidence>
<evidence type="ECO:0000256" key="8">
    <source>
        <dbReference type="PIRSR" id="PIRSR611782-1"/>
    </source>
</evidence>
<dbReference type="InterPro" id="IPR009003">
    <property type="entry name" value="Peptidase_S1_PA"/>
</dbReference>
<dbReference type="Gene3D" id="2.40.10.120">
    <property type="match status" value="1"/>
</dbReference>
<evidence type="ECO:0000256" key="4">
    <source>
        <dbReference type="ARBA" id="ARBA00022737"/>
    </source>
</evidence>
<dbReference type="SMART" id="SM00228">
    <property type="entry name" value="PDZ"/>
    <property type="match status" value="2"/>
</dbReference>
<keyword evidence="4" id="KW-0677">Repeat</keyword>
<feature type="active site" description="Charge relay system" evidence="8">
    <location>
        <position position="173"/>
    </location>
</feature>
<keyword evidence="6" id="KW-0378">Hydrolase</keyword>
<keyword evidence="2" id="KW-0645">Protease</keyword>